<proteinExistence type="predicted"/>
<reference evidence="4 5" key="1">
    <citation type="submission" date="2018-03" db="EMBL/GenBank/DDBJ databases">
        <title>Genomic Encyclopedia of Archaeal and Bacterial Type Strains, Phase II (KMG-II): from individual species to whole genera.</title>
        <authorList>
            <person name="Goeker M."/>
        </authorList>
    </citation>
    <scope>NUCLEOTIDE SEQUENCE [LARGE SCALE GENOMIC DNA]</scope>
    <source>
        <strain evidence="4 5">DSM 45312</strain>
    </source>
</reference>
<dbReference type="Pfam" id="PF13349">
    <property type="entry name" value="DUF4097"/>
    <property type="match status" value="1"/>
</dbReference>
<dbReference type="PROSITE" id="PS51257">
    <property type="entry name" value="PROKAR_LIPOPROTEIN"/>
    <property type="match status" value="1"/>
</dbReference>
<keyword evidence="5" id="KW-1185">Reference proteome</keyword>
<feature type="region of interest" description="Disordered" evidence="1">
    <location>
        <begin position="285"/>
        <end position="324"/>
    </location>
</feature>
<dbReference type="AlphaFoldDB" id="A0A2P8D6V0"/>
<dbReference type="RefSeq" id="WP_106585228.1">
    <property type="nucleotide sequence ID" value="NZ_PYGA01000017.1"/>
</dbReference>
<organism evidence="4 5">
    <name type="scientific">Murinocardiopsis flavida</name>
    <dbReference type="NCBI Taxonomy" id="645275"/>
    <lineage>
        <taxon>Bacteria</taxon>
        <taxon>Bacillati</taxon>
        <taxon>Actinomycetota</taxon>
        <taxon>Actinomycetes</taxon>
        <taxon>Streptosporangiales</taxon>
        <taxon>Nocardiopsidaceae</taxon>
        <taxon>Murinocardiopsis</taxon>
    </lineage>
</organism>
<sequence length="324" mass="32256">MDAKAGTAFGRGLRSAAPIALAALGVFALSGCGSAALGDATEKRADDSYGGITSLDLRNTDGETSVTGADVDEVRVERVHTYSDKAPSEKITDHGGTLRVDSGDCGEEWTFVGGRCTTDYTVTVPFGTKVTLRGDDGEITVADPRAAVDIKATDGDVTLSGAAGAVKLGAADGSLRLDGVTADSIAATTQDGSIDITAKDRLGSLAANAEDGDVTVTTGKEVGSLKAAAKDGDVSIATEGRAGSLAADTHDGDVSVAAGGAFGALAATTKDGDITVDTPVGGGPYAVKTDTGDGPVEVDVPRKKGADATIDASTSDGAITVRER</sequence>
<dbReference type="EMBL" id="PYGA01000017">
    <property type="protein sequence ID" value="PSK92954.1"/>
    <property type="molecule type" value="Genomic_DNA"/>
</dbReference>
<protein>
    <submittedName>
        <fullName evidence="4">Putative adhesin</fullName>
    </submittedName>
</protein>
<feature type="chain" id="PRO_5039554509" evidence="2">
    <location>
        <begin position="36"/>
        <end position="324"/>
    </location>
</feature>
<dbReference type="Proteomes" id="UP000240542">
    <property type="component" value="Unassembled WGS sequence"/>
</dbReference>
<dbReference type="InterPro" id="IPR025164">
    <property type="entry name" value="Toastrack_DUF4097"/>
</dbReference>
<evidence type="ECO:0000259" key="3">
    <source>
        <dbReference type="Pfam" id="PF13349"/>
    </source>
</evidence>
<evidence type="ECO:0000256" key="2">
    <source>
        <dbReference type="SAM" id="SignalP"/>
    </source>
</evidence>
<feature type="domain" description="DUF4097" evidence="3">
    <location>
        <begin position="52"/>
        <end position="257"/>
    </location>
</feature>
<comment type="caution">
    <text evidence="4">The sequence shown here is derived from an EMBL/GenBank/DDBJ whole genome shotgun (WGS) entry which is preliminary data.</text>
</comment>
<dbReference type="OrthoDB" id="4331847at2"/>
<feature type="signal peptide" evidence="2">
    <location>
        <begin position="1"/>
        <end position="35"/>
    </location>
</feature>
<name>A0A2P8D6V0_9ACTN</name>
<evidence type="ECO:0000313" key="4">
    <source>
        <dbReference type="EMBL" id="PSK92954.1"/>
    </source>
</evidence>
<gene>
    <name evidence="4" type="ORF">CLV63_117163</name>
</gene>
<evidence type="ECO:0000313" key="5">
    <source>
        <dbReference type="Proteomes" id="UP000240542"/>
    </source>
</evidence>
<accession>A0A2P8D6V0</accession>
<keyword evidence="2" id="KW-0732">Signal</keyword>
<evidence type="ECO:0000256" key="1">
    <source>
        <dbReference type="SAM" id="MobiDB-lite"/>
    </source>
</evidence>